<evidence type="ECO:0000313" key="2">
    <source>
        <dbReference type="Proteomes" id="UP000790709"/>
    </source>
</evidence>
<accession>A0ACB8AZ43</accession>
<name>A0ACB8AZ43_9AGAM</name>
<organism evidence="1 2">
    <name type="scientific">Leucogyrophana mollusca</name>
    <dbReference type="NCBI Taxonomy" id="85980"/>
    <lineage>
        <taxon>Eukaryota</taxon>
        <taxon>Fungi</taxon>
        <taxon>Dikarya</taxon>
        <taxon>Basidiomycota</taxon>
        <taxon>Agaricomycotina</taxon>
        <taxon>Agaricomycetes</taxon>
        <taxon>Agaricomycetidae</taxon>
        <taxon>Boletales</taxon>
        <taxon>Boletales incertae sedis</taxon>
        <taxon>Leucogyrophana</taxon>
    </lineage>
</organism>
<sequence>MDKDGEELQLKSLKDLIPNLFFLVKLIEEYAKKNSVKGKAKVKARLQERKVKIEKEEEEDVEGKGGGTDKGTVKGKGKRWRLRRSKGGKSRRRGIGVRPSQKQKGRGREGGTEVQNSKTTPKRGQKAKGRIMGQRRVETPLEKGQETGEMSSRGYKETTTVDTRGNTVEGGGTVEEAEDVNVHKPMTQDISMSDDHQAMKMLEECNIQPLVAQVPVTPNPVVDRQMPDPSLLCYLGGLVSTDMSDHMTPEQLTVCSSGLDTSSNNEQEGLDVVLNDDVKSGSSGAFRGTPD</sequence>
<proteinExistence type="predicted"/>
<gene>
    <name evidence="1" type="ORF">BV22DRAFT_1051575</name>
</gene>
<dbReference type="EMBL" id="MU266749">
    <property type="protein sequence ID" value="KAH7918682.1"/>
    <property type="molecule type" value="Genomic_DNA"/>
</dbReference>
<evidence type="ECO:0000313" key="1">
    <source>
        <dbReference type="EMBL" id="KAH7918682.1"/>
    </source>
</evidence>
<reference evidence="1" key="1">
    <citation type="journal article" date="2021" name="New Phytol.">
        <title>Evolutionary innovations through gain and loss of genes in the ectomycorrhizal Boletales.</title>
        <authorList>
            <person name="Wu G."/>
            <person name="Miyauchi S."/>
            <person name="Morin E."/>
            <person name="Kuo A."/>
            <person name="Drula E."/>
            <person name="Varga T."/>
            <person name="Kohler A."/>
            <person name="Feng B."/>
            <person name="Cao Y."/>
            <person name="Lipzen A."/>
            <person name="Daum C."/>
            <person name="Hundley H."/>
            <person name="Pangilinan J."/>
            <person name="Johnson J."/>
            <person name="Barry K."/>
            <person name="LaButti K."/>
            <person name="Ng V."/>
            <person name="Ahrendt S."/>
            <person name="Min B."/>
            <person name="Choi I.G."/>
            <person name="Park H."/>
            <person name="Plett J.M."/>
            <person name="Magnuson J."/>
            <person name="Spatafora J.W."/>
            <person name="Nagy L.G."/>
            <person name="Henrissat B."/>
            <person name="Grigoriev I.V."/>
            <person name="Yang Z.L."/>
            <person name="Xu J."/>
            <person name="Martin F.M."/>
        </authorList>
    </citation>
    <scope>NUCLEOTIDE SEQUENCE</scope>
    <source>
        <strain evidence="1">KUC20120723A-06</strain>
    </source>
</reference>
<keyword evidence="2" id="KW-1185">Reference proteome</keyword>
<comment type="caution">
    <text evidence="1">The sequence shown here is derived from an EMBL/GenBank/DDBJ whole genome shotgun (WGS) entry which is preliminary data.</text>
</comment>
<dbReference type="Proteomes" id="UP000790709">
    <property type="component" value="Unassembled WGS sequence"/>
</dbReference>
<protein>
    <submittedName>
        <fullName evidence="1">Uncharacterized protein</fullName>
    </submittedName>
</protein>